<dbReference type="GO" id="GO:0070006">
    <property type="term" value="F:metalloaminopeptidase activity"/>
    <property type="evidence" value="ECO:0007669"/>
    <property type="project" value="InterPro"/>
</dbReference>
<feature type="domain" description="Aminopeptidase P N-terminal" evidence="7">
    <location>
        <begin position="69"/>
        <end position="205"/>
    </location>
</feature>
<dbReference type="GO" id="GO:0030145">
    <property type="term" value="F:manganese ion binding"/>
    <property type="evidence" value="ECO:0007669"/>
    <property type="project" value="InterPro"/>
</dbReference>
<dbReference type="PANTHER" id="PTHR43226">
    <property type="entry name" value="XAA-PRO AMINOPEPTIDASE 3"/>
    <property type="match status" value="1"/>
</dbReference>
<dbReference type="InterPro" id="IPR052433">
    <property type="entry name" value="X-Pro_dipept-like"/>
</dbReference>
<protein>
    <submittedName>
        <fullName evidence="8">Peptidase M24</fullName>
    </submittedName>
</protein>
<evidence type="ECO:0000256" key="4">
    <source>
        <dbReference type="ARBA" id="ARBA00022801"/>
    </source>
</evidence>
<evidence type="ECO:0000313" key="9">
    <source>
        <dbReference type="Proteomes" id="UP001194468"/>
    </source>
</evidence>
<comment type="similarity">
    <text evidence="2 6">Belongs to the peptidase M24B family.</text>
</comment>
<dbReference type="Pfam" id="PF05195">
    <property type="entry name" value="AMP_N"/>
    <property type="match status" value="1"/>
</dbReference>
<reference evidence="8" key="2">
    <citation type="journal article" date="2020" name="Nat. Commun.">
        <title>Large-scale genome sequencing of mycorrhizal fungi provides insights into the early evolution of symbiotic traits.</title>
        <authorList>
            <person name="Miyauchi S."/>
            <person name="Kiss E."/>
            <person name="Kuo A."/>
            <person name="Drula E."/>
            <person name="Kohler A."/>
            <person name="Sanchez-Garcia M."/>
            <person name="Morin E."/>
            <person name="Andreopoulos B."/>
            <person name="Barry K.W."/>
            <person name="Bonito G."/>
            <person name="Buee M."/>
            <person name="Carver A."/>
            <person name="Chen C."/>
            <person name="Cichocki N."/>
            <person name="Clum A."/>
            <person name="Culley D."/>
            <person name="Crous P.W."/>
            <person name="Fauchery L."/>
            <person name="Girlanda M."/>
            <person name="Hayes R.D."/>
            <person name="Keri Z."/>
            <person name="LaButti K."/>
            <person name="Lipzen A."/>
            <person name="Lombard V."/>
            <person name="Magnuson J."/>
            <person name="Maillard F."/>
            <person name="Murat C."/>
            <person name="Nolan M."/>
            <person name="Ohm R.A."/>
            <person name="Pangilinan J."/>
            <person name="Pereira M.F."/>
            <person name="Perotto S."/>
            <person name="Peter M."/>
            <person name="Pfister S."/>
            <person name="Riley R."/>
            <person name="Sitrit Y."/>
            <person name="Stielow J.B."/>
            <person name="Szollosi G."/>
            <person name="Zifcakova L."/>
            <person name="Stursova M."/>
            <person name="Spatafora J.W."/>
            <person name="Tedersoo L."/>
            <person name="Vaario L.M."/>
            <person name="Yamada A."/>
            <person name="Yan M."/>
            <person name="Wang P."/>
            <person name="Xu J."/>
            <person name="Bruns T."/>
            <person name="Baldrian P."/>
            <person name="Vilgalys R."/>
            <person name="Dunand C."/>
            <person name="Henrissat B."/>
            <person name="Grigoriev I.V."/>
            <person name="Hibbett D."/>
            <person name="Nagy L.G."/>
            <person name="Martin F.M."/>
        </authorList>
    </citation>
    <scope>NUCLEOTIDE SEQUENCE</scope>
    <source>
        <strain evidence="8">BED1</strain>
    </source>
</reference>
<dbReference type="InterPro" id="IPR007865">
    <property type="entry name" value="Aminopep_P_N"/>
</dbReference>
<dbReference type="GO" id="GO:0006508">
    <property type="term" value="P:proteolysis"/>
    <property type="evidence" value="ECO:0007669"/>
    <property type="project" value="TreeGrafter"/>
</dbReference>
<dbReference type="SUPFAM" id="SSF55920">
    <property type="entry name" value="Creatinase/aminopeptidase"/>
    <property type="match status" value="1"/>
</dbReference>
<evidence type="ECO:0000256" key="2">
    <source>
        <dbReference type="ARBA" id="ARBA00008766"/>
    </source>
</evidence>
<organism evidence="8 9">
    <name type="scientific">Boletus edulis BED1</name>
    <dbReference type="NCBI Taxonomy" id="1328754"/>
    <lineage>
        <taxon>Eukaryota</taxon>
        <taxon>Fungi</taxon>
        <taxon>Dikarya</taxon>
        <taxon>Basidiomycota</taxon>
        <taxon>Agaricomycotina</taxon>
        <taxon>Agaricomycetes</taxon>
        <taxon>Agaricomycetidae</taxon>
        <taxon>Boletales</taxon>
        <taxon>Boletineae</taxon>
        <taxon>Boletaceae</taxon>
        <taxon>Boletoideae</taxon>
        <taxon>Boletus</taxon>
    </lineage>
</organism>
<dbReference type="Gene3D" id="3.90.230.10">
    <property type="entry name" value="Creatinase/methionine aminopeptidase superfamily"/>
    <property type="match status" value="1"/>
</dbReference>
<dbReference type="EMBL" id="WHUW01000002">
    <property type="protein sequence ID" value="KAF8451015.1"/>
    <property type="molecule type" value="Genomic_DNA"/>
</dbReference>
<dbReference type="InterPro" id="IPR036005">
    <property type="entry name" value="Creatinase/aminopeptidase-like"/>
</dbReference>
<dbReference type="CDD" id="cd01087">
    <property type="entry name" value="Prolidase"/>
    <property type="match status" value="1"/>
</dbReference>
<dbReference type="PROSITE" id="PS00491">
    <property type="entry name" value="PROLINE_PEPTIDASE"/>
    <property type="match status" value="1"/>
</dbReference>
<keyword evidence="4" id="KW-0378">Hydrolase</keyword>
<evidence type="ECO:0000313" key="8">
    <source>
        <dbReference type="EMBL" id="KAF8451015.1"/>
    </source>
</evidence>
<dbReference type="InterPro" id="IPR001131">
    <property type="entry name" value="Peptidase_M24B_aminopep-P_CS"/>
</dbReference>
<dbReference type="InterPro" id="IPR029149">
    <property type="entry name" value="Creatin/AminoP/Spt16_N"/>
</dbReference>
<dbReference type="SUPFAM" id="SSF53092">
    <property type="entry name" value="Creatinase/prolidase N-terminal domain"/>
    <property type="match status" value="1"/>
</dbReference>
<dbReference type="SMART" id="SM01011">
    <property type="entry name" value="AMP_N"/>
    <property type="match status" value="1"/>
</dbReference>
<evidence type="ECO:0000259" key="7">
    <source>
        <dbReference type="SMART" id="SM01011"/>
    </source>
</evidence>
<evidence type="ECO:0000256" key="3">
    <source>
        <dbReference type="ARBA" id="ARBA00022723"/>
    </source>
</evidence>
<dbReference type="Gene3D" id="3.40.350.10">
    <property type="entry name" value="Creatinase/prolidase N-terminal domain"/>
    <property type="match status" value="1"/>
</dbReference>
<dbReference type="AlphaFoldDB" id="A0AAD4C7E6"/>
<dbReference type="Proteomes" id="UP001194468">
    <property type="component" value="Unassembled WGS sequence"/>
</dbReference>
<dbReference type="InterPro" id="IPR000994">
    <property type="entry name" value="Pept_M24"/>
</dbReference>
<accession>A0AAD4C7E6</accession>
<comment type="cofactor">
    <cofactor evidence="1">
        <name>Mn(2+)</name>
        <dbReference type="ChEBI" id="CHEBI:29035"/>
    </cofactor>
</comment>
<dbReference type="PANTHER" id="PTHR43226:SF4">
    <property type="entry name" value="XAA-PRO AMINOPEPTIDASE 3"/>
    <property type="match status" value="1"/>
</dbReference>
<evidence type="ECO:0000256" key="1">
    <source>
        <dbReference type="ARBA" id="ARBA00001936"/>
    </source>
</evidence>
<dbReference type="GO" id="GO:0005739">
    <property type="term" value="C:mitochondrion"/>
    <property type="evidence" value="ECO:0007669"/>
    <property type="project" value="TreeGrafter"/>
</dbReference>
<proteinExistence type="inferred from homology"/>
<evidence type="ECO:0000256" key="6">
    <source>
        <dbReference type="RuleBase" id="RU000590"/>
    </source>
</evidence>
<keyword evidence="5" id="KW-0464">Manganese</keyword>
<evidence type="ECO:0000256" key="5">
    <source>
        <dbReference type="ARBA" id="ARBA00023211"/>
    </source>
</evidence>
<dbReference type="Pfam" id="PF00557">
    <property type="entry name" value="Peptidase_M24"/>
    <property type="match status" value="1"/>
</dbReference>
<gene>
    <name evidence="8" type="ORF">L210DRAFT_3438909</name>
</gene>
<comment type="caution">
    <text evidence="8">The sequence shown here is derived from an EMBL/GenBank/DDBJ whole genome shotgun (WGS) entry which is preliminary data.</text>
</comment>
<sequence length="513" mass="57046">MSSRGWRALQRPVAGAAIVQRPRVPIRRCLRAFATEAHVDSELKPSNYGQPLFHSHPHLLRPHELTPGIPVEEYEQRRRQLMENLPNDSVVVSVAAPIKYMSGKIFYKFRQASDFWYLTGFEEPDAAVILEKTSTSRGYRMTLFSSGKDSHKEKWDGARTSFNDASSIFKADDAQSIQSFPSQLKSLASIYSNIYFDVSNSSKRSPRTAKSLLRYLSSPVQPRSEYDTVVESLSASRRHDLAPHVAKLRAIKSEREQQVMRAAADISGRSLAKTMRFTRPGISESALAAHFEYLCCLSGSQRLAYVPVVASGPNALIIHYTSNNQVVQDGEMILMDAGCEYNGYASDITRTYPASGVFSAPQKDLYTAVLNAQKSLVSLCTESVELNLHQLHRRSCDLLRTELNQIGFNLHTGDLERVLYPHYLSHPIGIDLHESAHLARGDCLKAGMVITVEPGIYVPPVPQFPKAFHNMGIRIEDEVLVGKNHPVVLSVAAPKEIVDVEGACQGQLGLEPL</sequence>
<reference evidence="8" key="1">
    <citation type="submission" date="2019-10" db="EMBL/GenBank/DDBJ databases">
        <authorList>
            <consortium name="DOE Joint Genome Institute"/>
            <person name="Kuo A."/>
            <person name="Miyauchi S."/>
            <person name="Kiss E."/>
            <person name="Drula E."/>
            <person name="Kohler A."/>
            <person name="Sanchez-Garcia M."/>
            <person name="Andreopoulos B."/>
            <person name="Barry K.W."/>
            <person name="Bonito G."/>
            <person name="Buee M."/>
            <person name="Carver A."/>
            <person name="Chen C."/>
            <person name="Cichocki N."/>
            <person name="Clum A."/>
            <person name="Culley D."/>
            <person name="Crous P.W."/>
            <person name="Fauchery L."/>
            <person name="Girlanda M."/>
            <person name="Hayes R."/>
            <person name="Keri Z."/>
            <person name="LaButti K."/>
            <person name="Lipzen A."/>
            <person name="Lombard V."/>
            <person name="Magnuson J."/>
            <person name="Maillard F."/>
            <person name="Morin E."/>
            <person name="Murat C."/>
            <person name="Nolan M."/>
            <person name="Ohm R."/>
            <person name="Pangilinan J."/>
            <person name="Pereira M."/>
            <person name="Perotto S."/>
            <person name="Peter M."/>
            <person name="Riley R."/>
            <person name="Sitrit Y."/>
            <person name="Stielow B."/>
            <person name="Szollosi G."/>
            <person name="Zifcakova L."/>
            <person name="Stursova M."/>
            <person name="Spatafora J.W."/>
            <person name="Tedersoo L."/>
            <person name="Vaario L.-M."/>
            <person name="Yamada A."/>
            <person name="Yan M."/>
            <person name="Wang P."/>
            <person name="Xu J."/>
            <person name="Bruns T."/>
            <person name="Baldrian P."/>
            <person name="Vilgalys R."/>
            <person name="Henrissat B."/>
            <person name="Grigoriev I.V."/>
            <person name="Hibbett D."/>
            <person name="Nagy L.G."/>
            <person name="Martin F.M."/>
        </authorList>
    </citation>
    <scope>NUCLEOTIDE SEQUENCE</scope>
    <source>
        <strain evidence="8">BED1</strain>
    </source>
</reference>
<name>A0AAD4C7E6_BOLED</name>
<keyword evidence="3 6" id="KW-0479">Metal-binding</keyword>
<keyword evidence="9" id="KW-1185">Reference proteome</keyword>